<evidence type="ECO:0000313" key="3">
    <source>
        <dbReference type="Proteomes" id="UP000196230"/>
    </source>
</evidence>
<gene>
    <name evidence="2" type="ORF">FM125_02340</name>
</gene>
<sequence length="88" mass="9303">MSFGLGAVPAAGAPWCGVLRTDAAVVVTSAGGDSNPDAAPWWGLRIRCQAHQQAECERHQRAADTTPDYAKGAATTPRVLWGQPCRRS</sequence>
<feature type="region of interest" description="Disordered" evidence="1">
    <location>
        <begin position="58"/>
        <end position="88"/>
    </location>
</feature>
<dbReference type="Proteomes" id="UP000196230">
    <property type="component" value="Unassembled WGS sequence"/>
</dbReference>
<accession>A0A1R4IGJ4</accession>
<protein>
    <submittedName>
        <fullName evidence="2">Uncharacterized protein</fullName>
    </submittedName>
</protein>
<proteinExistence type="predicted"/>
<dbReference type="AlphaFoldDB" id="A0A1R4IGJ4"/>
<evidence type="ECO:0000313" key="2">
    <source>
        <dbReference type="EMBL" id="SJN18926.1"/>
    </source>
</evidence>
<organism evidence="2 3">
    <name type="scientific">Micrococcus lylae</name>
    <dbReference type="NCBI Taxonomy" id="1273"/>
    <lineage>
        <taxon>Bacteria</taxon>
        <taxon>Bacillati</taxon>
        <taxon>Actinomycetota</taxon>
        <taxon>Actinomycetes</taxon>
        <taxon>Micrococcales</taxon>
        <taxon>Micrococcaceae</taxon>
        <taxon>Micrococcus</taxon>
    </lineage>
</organism>
<name>A0A1R4IGJ4_9MICC</name>
<reference evidence="2 3" key="1">
    <citation type="submission" date="2017-02" db="EMBL/GenBank/DDBJ databases">
        <authorList>
            <person name="Peterson S.W."/>
        </authorList>
    </citation>
    <scope>NUCLEOTIDE SEQUENCE [LARGE SCALE GENOMIC DNA]</scope>
    <source>
        <strain evidence="2 3">2B3F</strain>
    </source>
</reference>
<dbReference type="EMBL" id="FUKP01000014">
    <property type="protein sequence ID" value="SJN18926.1"/>
    <property type="molecule type" value="Genomic_DNA"/>
</dbReference>
<evidence type="ECO:0000256" key="1">
    <source>
        <dbReference type="SAM" id="MobiDB-lite"/>
    </source>
</evidence>